<dbReference type="InterPro" id="IPR009270">
    <property type="entry name" value="DUF927"/>
</dbReference>
<dbReference type="EMBL" id="JTJR01000011">
    <property type="protein sequence ID" value="OBX05278.1"/>
    <property type="molecule type" value="Genomic_DNA"/>
</dbReference>
<organism evidence="2 3">
    <name type="scientific">Gallibacterium genomosp. 3</name>
    <dbReference type="NCBI Taxonomy" id="505345"/>
    <lineage>
        <taxon>Bacteria</taxon>
        <taxon>Pseudomonadati</taxon>
        <taxon>Pseudomonadota</taxon>
        <taxon>Gammaproteobacteria</taxon>
        <taxon>Pasteurellales</taxon>
        <taxon>Pasteurellaceae</taxon>
        <taxon>Gallibacterium</taxon>
    </lineage>
</organism>
<dbReference type="AlphaFoldDB" id="A0A1A7PRT3"/>
<dbReference type="RefSeq" id="WP_065236965.1">
    <property type="nucleotide sequence ID" value="NZ_JTJR01000011.1"/>
</dbReference>
<gene>
    <name evidence="2" type="ORF">QV06_03490</name>
</gene>
<dbReference type="Pfam" id="PF06048">
    <property type="entry name" value="DUF927"/>
    <property type="match status" value="1"/>
</dbReference>
<dbReference type="Proteomes" id="UP000092626">
    <property type="component" value="Unassembled WGS sequence"/>
</dbReference>
<name>A0A1A7PRT3_9PAST</name>
<feature type="domain" description="DUF927" evidence="1">
    <location>
        <begin position="167"/>
        <end position="444"/>
    </location>
</feature>
<proteinExistence type="predicted"/>
<dbReference type="PATRIC" id="fig|505345.6.peg.711"/>
<sequence length="720" mass="80434">MMKLTNAPFLKEQNSEPYDALTVLAGSEAWQMWNNGNGEGWKLLAEAIGTDYTEKPVILGEKQINDINILRIAPKEKKYIDIFKCGNLTDDQITAVALNLAKHTKAEVVAIKNNIGELVKDLSDYIERTRKGDTVAEIITQEAIATTVKSDKDNLLPYIEERTESGKRGLYRIIPKLDKDTGEINERVQWLSDVVDVIGIGRSENESYLVLQWQLEGSHQKVVEALPLGDVGEREGWRTLKNRGLKVTTNTALKNELADYLQNAGNRTLWTITHATGWQNGAYILPNGEVIGHPETPVLFRSQSSSFSGYDTKGTLASWQKEIAQYVRGNPSMMLGVAVALSAPLIHHLNADSFGVHLFGGSTSGKTTTANIANSIYGHPEITRVSWSATSLGLTNEAAARNDGFLVMDEIGQGANKKHIEQTAYALFNGVGKIQGAKEGGNRELSRWRIMAFSTGEIDLEGYLSQAGIKTNAGQLVRLLNVPISPAKQFYQFGNGKAHADHLNHASKLNYGVIGREWVEWITDHQNELDSTYQAIKAKWLQRLPKDVSSQVQRVANRFAVLETALQLAHHLTQWSEAENAEALLHCFNEWVNIFGLHSREEKQVIEQVNGWLLANAESRFITYPPTNQAPINNIAGYRMLITDNNKEEFFYLYPLAFNEAINGNSKEQACQILADKGMLKRGEGAYKWLVRLPHKIDTKRTRCYMLFPLIEPDSEEIGE</sequence>
<protein>
    <submittedName>
        <fullName evidence="2">DNA primase</fullName>
    </submittedName>
</protein>
<evidence type="ECO:0000259" key="1">
    <source>
        <dbReference type="Pfam" id="PF06048"/>
    </source>
</evidence>
<reference evidence="2 3" key="1">
    <citation type="submission" date="2014-11" db="EMBL/GenBank/DDBJ databases">
        <title>Pan-genome of Gallibacterium spp.</title>
        <authorList>
            <person name="Kudirkiene E."/>
            <person name="Bojesen A.M."/>
        </authorList>
    </citation>
    <scope>NUCLEOTIDE SEQUENCE [LARGE SCALE GENOMIC DNA]</scope>
    <source>
        <strain evidence="2 3">59/S3/89</strain>
    </source>
</reference>
<comment type="caution">
    <text evidence="2">The sequence shown here is derived from an EMBL/GenBank/DDBJ whole genome shotgun (WGS) entry which is preliminary data.</text>
</comment>
<dbReference type="STRING" id="505345.QV06_03490"/>
<evidence type="ECO:0000313" key="2">
    <source>
        <dbReference type="EMBL" id="OBX05278.1"/>
    </source>
</evidence>
<accession>A0A1A7PRT3</accession>
<evidence type="ECO:0000313" key="3">
    <source>
        <dbReference type="Proteomes" id="UP000092626"/>
    </source>
</evidence>